<dbReference type="PANTHER" id="PTHR43245:SF23">
    <property type="entry name" value="NAD(P)-BINDING DOMAIN-CONTAINING PROTEIN"/>
    <property type="match status" value="1"/>
</dbReference>
<dbReference type="GO" id="GO:0003978">
    <property type="term" value="F:UDP-glucose 4-epimerase activity"/>
    <property type="evidence" value="ECO:0007669"/>
    <property type="project" value="UniProtKB-EC"/>
</dbReference>
<reference evidence="2" key="1">
    <citation type="submission" date="2015-04" db="EMBL/GenBank/DDBJ databases">
        <authorList>
            <person name="Syromyatnikov M.Y."/>
            <person name="Popov V.N."/>
        </authorList>
    </citation>
    <scope>NUCLEOTIDE SEQUENCE</scope>
    <source>
        <strain evidence="2">MO-1</strain>
    </source>
</reference>
<name>A0A1S7LJF0_MAGMO</name>
<dbReference type="Pfam" id="PF01370">
    <property type="entry name" value="Epimerase"/>
    <property type="match status" value="1"/>
</dbReference>
<dbReference type="InterPro" id="IPR050177">
    <property type="entry name" value="Lipid_A_modif_metabolic_enz"/>
</dbReference>
<dbReference type="CDD" id="cd08946">
    <property type="entry name" value="SDR_e"/>
    <property type="match status" value="1"/>
</dbReference>
<accession>A0A1S7LJF0</accession>
<evidence type="ECO:0000259" key="1">
    <source>
        <dbReference type="Pfam" id="PF01370"/>
    </source>
</evidence>
<dbReference type="EMBL" id="LO017727">
    <property type="protein sequence ID" value="CRH06249.1"/>
    <property type="molecule type" value="Genomic_DNA"/>
</dbReference>
<proteinExistence type="predicted"/>
<evidence type="ECO:0000313" key="2">
    <source>
        <dbReference type="EMBL" id="CRH06249.1"/>
    </source>
</evidence>
<dbReference type="Gene3D" id="3.40.50.720">
    <property type="entry name" value="NAD(P)-binding Rossmann-like Domain"/>
    <property type="match status" value="1"/>
</dbReference>
<keyword evidence="2" id="KW-0413">Isomerase</keyword>
<organism evidence="2">
    <name type="scientific">Magnetococcus massalia (strain MO-1)</name>
    <dbReference type="NCBI Taxonomy" id="451514"/>
    <lineage>
        <taxon>Bacteria</taxon>
        <taxon>Pseudomonadati</taxon>
        <taxon>Pseudomonadota</taxon>
        <taxon>Magnetococcia</taxon>
        <taxon>Magnetococcales</taxon>
        <taxon>Magnetococcaceae</taxon>
        <taxon>Magnetococcus</taxon>
    </lineage>
</organism>
<dbReference type="EC" id="5.1.3.2" evidence="2"/>
<dbReference type="SUPFAM" id="SSF51735">
    <property type="entry name" value="NAD(P)-binding Rossmann-fold domains"/>
    <property type="match status" value="1"/>
</dbReference>
<protein>
    <submittedName>
        <fullName evidence="2">Putative NAD dependent epimerase/dehydratase. Putative sugar nucleotide epimerase/dehydratase</fullName>
        <ecNumber evidence="2">5.1.3.2</ecNumber>
    </submittedName>
</protein>
<sequence length="364" mass="40438">MESRGAILITGNLGYIGPVVVQQLSESRPGVPLIGVDSGFFCHCLTTREPLPERLLHKQWYRDLRTLTSEQWQELLDGVDEIIHLAAISNDPMGRAFEHVTAAINHDVTMQLAQQAKRCGVQSFVFASSCSMYGASGESARSEQAPLNPLTAYARSKVASEQGLQRLADERFKVTALRFGTACGMSPRLRLDLVLNDFVAAARVLGKIQILSDGTPWRPLIAIADMALAMDWALDREQGEPFLAINVGLDHWNYQVKGLAEAVATVMPDVALEINQQAAPDRRSYRVDFSRYQQMAPDHQPRSQLQDVIIGLQQGLDAIEFADPTFRQGGFMRLNMLQQLQQQGMLDNQLFWASAHKSLQTMSA</sequence>
<dbReference type="InterPro" id="IPR036291">
    <property type="entry name" value="NAD(P)-bd_dom_sf"/>
</dbReference>
<dbReference type="PANTHER" id="PTHR43245">
    <property type="entry name" value="BIFUNCTIONAL POLYMYXIN RESISTANCE PROTEIN ARNA"/>
    <property type="match status" value="1"/>
</dbReference>
<dbReference type="AlphaFoldDB" id="A0A1S7LJF0"/>
<gene>
    <name evidence="2" type="ORF">MAGMO_2078</name>
</gene>
<dbReference type="InterPro" id="IPR001509">
    <property type="entry name" value="Epimerase_deHydtase"/>
</dbReference>
<feature type="domain" description="NAD-dependent epimerase/dehydratase" evidence="1">
    <location>
        <begin position="7"/>
        <end position="248"/>
    </location>
</feature>